<gene>
    <name evidence="3" type="ORF">LCPAC302_00180</name>
</gene>
<dbReference type="GO" id="GO:0005886">
    <property type="term" value="C:plasma membrane"/>
    <property type="evidence" value="ECO:0007669"/>
    <property type="project" value="TreeGrafter"/>
</dbReference>
<evidence type="ECO:0000256" key="2">
    <source>
        <dbReference type="ARBA" id="ARBA00022679"/>
    </source>
</evidence>
<evidence type="ECO:0000256" key="1">
    <source>
        <dbReference type="ARBA" id="ARBA00022603"/>
    </source>
</evidence>
<accession>A0A481Z6C1</accession>
<dbReference type="GO" id="GO:0032259">
    <property type="term" value="P:methylation"/>
    <property type="evidence" value="ECO:0007669"/>
    <property type="project" value="UniProtKB-KW"/>
</dbReference>
<protein>
    <submittedName>
        <fullName evidence="3">Macrocin o-methyltransferase</fullName>
    </submittedName>
</protein>
<dbReference type="EMBL" id="MK500535">
    <property type="protein sequence ID" value="QBK91398.1"/>
    <property type="molecule type" value="Genomic_DNA"/>
</dbReference>
<dbReference type="InterPro" id="IPR029063">
    <property type="entry name" value="SAM-dependent_MTases_sf"/>
</dbReference>
<evidence type="ECO:0000313" key="3">
    <source>
        <dbReference type="EMBL" id="QBK91398.1"/>
    </source>
</evidence>
<reference evidence="3" key="1">
    <citation type="journal article" date="2019" name="MBio">
        <title>Virus Genomes from Deep Sea Sediments Expand the Ocean Megavirome and Support Independent Origins of Viral Gigantism.</title>
        <authorList>
            <person name="Backstrom D."/>
            <person name="Yutin N."/>
            <person name="Jorgensen S.L."/>
            <person name="Dharamshi J."/>
            <person name="Homa F."/>
            <person name="Zaremba-Niedwiedzka K."/>
            <person name="Spang A."/>
            <person name="Wolf Y.I."/>
            <person name="Koonin E.V."/>
            <person name="Ettema T.J."/>
        </authorList>
    </citation>
    <scope>NUCLEOTIDE SEQUENCE</scope>
</reference>
<keyword evidence="1 3" id="KW-0489">Methyltransferase</keyword>
<dbReference type="PANTHER" id="PTHR40048">
    <property type="entry name" value="RHAMNOSYL O-METHYLTRANSFERASE"/>
    <property type="match status" value="1"/>
</dbReference>
<proteinExistence type="predicted"/>
<dbReference type="SUPFAM" id="SSF53335">
    <property type="entry name" value="S-adenosyl-L-methionine-dependent methyltransferases"/>
    <property type="match status" value="1"/>
</dbReference>
<organism evidence="3">
    <name type="scientific">Pithovirus LCPAC302</name>
    <dbReference type="NCBI Taxonomy" id="2506593"/>
    <lineage>
        <taxon>Viruses</taxon>
        <taxon>Pithoviruses</taxon>
    </lineage>
</organism>
<dbReference type="Pfam" id="PF13578">
    <property type="entry name" value="Methyltransf_24"/>
    <property type="match status" value="1"/>
</dbReference>
<dbReference type="PANTHER" id="PTHR40048:SF1">
    <property type="entry name" value="RHAMNOSYL O-METHYLTRANSFERASE"/>
    <property type="match status" value="1"/>
</dbReference>
<sequence>MDNFTNQFSLSDIRYADNLARNIVNKSIEGRICYNGHVHILYLIKRLMGNRCKVYCETGTLFGGSLCLVMQDSNKTEFIGVDLFDGYYGQKVDPCSKLEVNLDVVKRNVDKMNIHSHEYHLIKGSSYDDNTVNKVKQVTDSIDFLFIDGDHSFQGVTQDFEKYNQMILTGGYIVFDNYSVNTWKDVKKAVDSIDFATFGFNPIGRYKECYIVQKE</sequence>
<name>A0A481Z6C1_9VIRU</name>
<keyword evidence="2 3" id="KW-0808">Transferase</keyword>
<dbReference type="Gene3D" id="3.40.50.150">
    <property type="entry name" value="Vaccinia Virus protein VP39"/>
    <property type="match status" value="1"/>
</dbReference>
<dbReference type="GO" id="GO:0008168">
    <property type="term" value="F:methyltransferase activity"/>
    <property type="evidence" value="ECO:0007669"/>
    <property type="project" value="UniProtKB-KW"/>
</dbReference>